<evidence type="ECO:0000256" key="8">
    <source>
        <dbReference type="PIRSR" id="PIRSR000350-2"/>
    </source>
</evidence>
<evidence type="ECO:0000259" key="13">
    <source>
        <dbReference type="Pfam" id="PF07992"/>
    </source>
</evidence>
<dbReference type="InterPro" id="IPR050151">
    <property type="entry name" value="Class-I_Pyr_Nuc-Dis_Oxidored"/>
</dbReference>
<keyword evidence="7 11" id="KW-0676">Redox-active center</keyword>
<dbReference type="OrthoDB" id="361797at2759"/>
<dbReference type="SUPFAM" id="SSF51905">
    <property type="entry name" value="FAD/NAD(P)-binding domain"/>
    <property type="match status" value="1"/>
</dbReference>
<dbReference type="GO" id="GO:0045333">
    <property type="term" value="P:cellular respiration"/>
    <property type="evidence" value="ECO:0007669"/>
    <property type="project" value="EnsemblFungi"/>
</dbReference>
<dbReference type="InterPro" id="IPR016156">
    <property type="entry name" value="FAD/NAD-linked_Rdtase_dimer_sf"/>
</dbReference>
<feature type="binding site" evidence="9">
    <location>
        <position position="356"/>
    </location>
    <ligand>
        <name>FAD</name>
        <dbReference type="ChEBI" id="CHEBI:57692"/>
    </ligand>
</feature>
<dbReference type="SUPFAM" id="SSF55424">
    <property type="entry name" value="FAD/NAD-linked reductases, dimerisation (C-terminal) domain"/>
    <property type="match status" value="1"/>
</dbReference>
<dbReference type="Gene3D" id="3.50.50.60">
    <property type="entry name" value="FAD/NAD(P)-binding domain"/>
    <property type="match status" value="2"/>
</dbReference>
<feature type="domain" description="FAD/NAD(P)-binding" evidence="13">
    <location>
        <begin position="46"/>
        <end position="371"/>
    </location>
</feature>
<keyword evidence="3 9" id="KW-0274">FAD</keyword>
<feature type="binding site" evidence="9">
    <location>
        <position position="93"/>
    </location>
    <ligand>
        <name>FAD</name>
        <dbReference type="ChEBI" id="CHEBI:57692"/>
    </ligand>
</feature>
<dbReference type="eggNOG" id="KOG1335">
    <property type="taxonomic scope" value="Eukaryota"/>
</dbReference>
<feature type="binding site" evidence="9">
    <location>
        <position position="157"/>
    </location>
    <ligand>
        <name>FAD</name>
        <dbReference type="ChEBI" id="CHEBI:57692"/>
    </ligand>
</feature>
<feature type="binding site" evidence="9">
    <location>
        <begin position="223"/>
        <end position="230"/>
    </location>
    <ligand>
        <name>NAD(+)</name>
        <dbReference type="ChEBI" id="CHEBI:57540"/>
    </ligand>
</feature>
<dbReference type="InterPro" id="IPR023753">
    <property type="entry name" value="FAD/NAD-binding_dom"/>
</dbReference>
<dbReference type="GO" id="GO:0004591">
    <property type="term" value="F:oxoglutarate dehydrogenase (succinyl-transferring) activity"/>
    <property type="evidence" value="ECO:0007669"/>
    <property type="project" value="EnsemblFungi"/>
</dbReference>
<organism evidence="14 16">
    <name type="scientific">Schizosaccharomyces japonicus (strain yFS275 / FY16936)</name>
    <name type="common">Fission yeast</name>
    <dbReference type="NCBI Taxonomy" id="402676"/>
    <lineage>
        <taxon>Eukaryota</taxon>
        <taxon>Fungi</taxon>
        <taxon>Dikarya</taxon>
        <taxon>Ascomycota</taxon>
        <taxon>Taphrinomycotina</taxon>
        <taxon>Schizosaccharomycetes</taxon>
        <taxon>Schizosaccharomycetales</taxon>
        <taxon>Schizosaccharomycetaceae</taxon>
        <taxon>Schizosaccharomyces</taxon>
    </lineage>
</organism>
<dbReference type="GO" id="GO:0006103">
    <property type="term" value="P:2-oxoglutarate metabolic process"/>
    <property type="evidence" value="ECO:0000318"/>
    <property type="project" value="GO_Central"/>
</dbReference>
<dbReference type="NCBIfam" id="TIGR01350">
    <property type="entry name" value="lipoamide_DH"/>
    <property type="match status" value="1"/>
</dbReference>
<keyword evidence="9" id="KW-0547">Nucleotide-binding</keyword>
<keyword evidence="6" id="KW-1015">Disulfide bond</keyword>
<evidence type="ECO:0000259" key="12">
    <source>
        <dbReference type="Pfam" id="PF02852"/>
    </source>
</evidence>
<dbReference type="GO" id="GO:0006564">
    <property type="term" value="P:L-serine biosynthetic process"/>
    <property type="evidence" value="ECO:0007669"/>
    <property type="project" value="EnsemblFungi"/>
</dbReference>
<feature type="disulfide bond" description="Redox-active" evidence="10">
    <location>
        <begin position="84"/>
        <end position="89"/>
    </location>
</feature>
<evidence type="ECO:0000256" key="2">
    <source>
        <dbReference type="ARBA" id="ARBA00022630"/>
    </source>
</evidence>
<dbReference type="InterPro" id="IPR012999">
    <property type="entry name" value="Pyr_OxRdtase_I_AS"/>
</dbReference>
<sequence>MFVQAAFRRSAVFGAKLVFKQSQAPVPRFVSISGRFYTTTPAKTDYDLCVIGGGPGGYVAAIRGAQLGLKTVCVEKRGSLGGTCLNVGCIPSKALLNNSHIYHTIKHDTKKRGIEVGDVSINLAQLMKAKDDSVKSLTGGIEYLFKKNKVTYAKGTGSFVDEHTIAVDGLDGKKQQFSAKNIIIATGSDVRKYPGIEIDEERIVSSTGALSLSKVPKRMVVIGGGIIGLEMGSVWSRLGAEVIVLERKDAIGAGMDKDIAKTFSRVIQKQGIKIKSLTKVLGARREGESVKIDVEGIKSGKKETIDADVLLISIGRVPYTEGLGLENIGVSMDEGNRVIMDSEYRTNIPHIRVIGDVTFGPMLAHKAEDEGIAAVELIVKGQGHVNYNAIPSVMYTHPEVAWVGITEQKAQELGLNYKVGSFPFSANSRAKTNQDSDGLVKVIADKETDRILGVHIMGPYAGELIAEATLAMEYGASAEDVARVCHAHPTLSEAVKEGMMAAWCGKSIHF</sequence>
<feature type="binding site" evidence="9">
    <location>
        <position position="315"/>
    </location>
    <ligand>
        <name>NAD(+)</name>
        <dbReference type="ChEBI" id="CHEBI:57540"/>
    </ligand>
</feature>
<evidence type="ECO:0000256" key="11">
    <source>
        <dbReference type="RuleBase" id="RU003692"/>
    </source>
</evidence>
<dbReference type="OMA" id="CAQLGMK"/>
<dbReference type="EMBL" id="KE651167">
    <property type="protein sequence ID" value="EEB08156.1"/>
    <property type="molecule type" value="Genomic_DNA"/>
</dbReference>
<evidence type="ECO:0000256" key="6">
    <source>
        <dbReference type="ARBA" id="ARBA00023157"/>
    </source>
</evidence>
<dbReference type="GO" id="GO:0045252">
    <property type="term" value="C:oxoglutarate dehydrogenase complex"/>
    <property type="evidence" value="ECO:0000318"/>
    <property type="project" value="GO_Central"/>
</dbReference>
<dbReference type="GO" id="GO:0004375">
    <property type="term" value="F:glycine dehydrogenase (decarboxylating) activity"/>
    <property type="evidence" value="ECO:0007669"/>
    <property type="project" value="EnsemblFungi"/>
</dbReference>
<name>B6K3U9_SCHJY</name>
<dbReference type="PRINTS" id="PR00368">
    <property type="entry name" value="FADPNR"/>
</dbReference>
<dbReference type="GO" id="GO:0006574">
    <property type="term" value="P:L-valine catabolic process"/>
    <property type="evidence" value="ECO:0007669"/>
    <property type="project" value="EnsemblFungi"/>
</dbReference>
<comment type="miscellaneous">
    <text evidence="11">The active site is a redox-active disulfide bond.</text>
</comment>
<dbReference type="FunFam" id="3.50.50.60:FF:000001">
    <property type="entry name" value="Dihydrolipoyl dehydrogenase, mitochondrial"/>
    <property type="match status" value="1"/>
</dbReference>
<reference evidence="14 16" key="1">
    <citation type="journal article" date="2011" name="Science">
        <title>Comparative functional genomics of the fission yeasts.</title>
        <authorList>
            <person name="Rhind N."/>
            <person name="Chen Z."/>
            <person name="Yassour M."/>
            <person name="Thompson D.A."/>
            <person name="Haas B.J."/>
            <person name="Habib N."/>
            <person name="Wapinski I."/>
            <person name="Roy S."/>
            <person name="Lin M.F."/>
            <person name="Heiman D.I."/>
            <person name="Young S.K."/>
            <person name="Furuya K."/>
            <person name="Guo Y."/>
            <person name="Pidoux A."/>
            <person name="Chen H.M."/>
            <person name="Robbertse B."/>
            <person name="Goldberg J.M."/>
            <person name="Aoki K."/>
            <person name="Bayne E.H."/>
            <person name="Berlin A.M."/>
            <person name="Desjardins C.A."/>
            <person name="Dobbs E."/>
            <person name="Dukaj L."/>
            <person name="Fan L."/>
            <person name="FitzGerald M.G."/>
            <person name="French C."/>
            <person name="Gujja S."/>
            <person name="Hansen K."/>
            <person name="Keifenheim D."/>
            <person name="Levin J.Z."/>
            <person name="Mosher R.A."/>
            <person name="Mueller C.A."/>
            <person name="Pfiffner J."/>
            <person name="Priest M."/>
            <person name="Russ C."/>
            <person name="Smialowska A."/>
            <person name="Swoboda P."/>
            <person name="Sykes S.M."/>
            <person name="Vaughn M."/>
            <person name="Vengrova S."/>
            <person name="Yoder R."/>
            <person name="Zeng Q."/>
            <person name="Allshire R."/>
            <person name="Baulcombe D."/>
            <person name="Birren B.W."/>
            <person name="Brown W."/>
            <person name="Ekwall K."/>
            <person name="Kellis M."/>
            <person name="Leatherwood J."/>
            <person name="Levin H."/>
            <person name="Margalit H."/>
            <person name="Martienssen R."/>
            <person name="Nieduszynski C.A."/>
            <person name="Spatafora J.W."/>
            <person name="Friedman N."/>
            <person name="Dalgaard J.Z."/>
            <person name="Baumann P."/>
            <person name="Niki H."/>
            <person name="Regev A."/>
            <person name="Nusbaum C."/>
        </authorList>
    </citation>
    <scope>NUCLEOTIDE SEQUENCE [LARGE SCALE GENOMIC DNA]</scope>
    <source>
        <strain evidence="16">yFS275 / FY16936</strain>
    </source>
</reference>
<keyword evidence="16" id="KW-1185">Reference proteome</keyword>
<dbReference type="RefSeq" id="XP_002174449.1">
    <property type="nucleotide sequence ID" value="XM_002174413.2"/>
</dbReference>
<feature type="binding site" evidence="9">
    <location>
        <position position="246"/>
    </location>
    <ligand>
        <name>NAD(+)</name>
        <dbReference type="ChEBI" id="CHEBI:57540"/>
    </ligand>
</feature>
<dbReference type="Pfam" id="PF07992">
    <property type="entry name" value="Pyr_redox_2"/>
    <property type="match status" value="1"/>
</dbReference>
<dbReference type="InterPro" id="IPR004099">
    <property type="entry name" value="Pyr_nucl-diS_OxRdtase_dimer"/>
</dbReference>
<dbReference type="PRINTS" id="PR00411">
    <property type="entry name" value="PNDRDTASEI"/>
</dbReference>
<keyword evidence="2 11" id="KW-0285">Flavoprotein</keyword>
<feature type="binding site" evidence="9">
    <location>
        <begin position="186"/>
        <end position="188"/>
    </location>
    <ligand>
        <name>FAD</name>
        <dbReference type="ChEBI" id="CHEBI:57692"/>
    </ligand>
</feature>
<evidence type="ECO:0000313" key="14">
    <source>
        <dbReference type="EMBL" id="EEB08156.1"/>
    </source>
</evidence>
<dbReference type="PIRSF" id="PIRSF000350">
    <property type="entry name" value="Mercury_reductase_MerA"/>
    <property type="match status" value="1"/>
</dbReference>
<dbReference type="GO" id="GO:0006550">
    <property type="term" value="P:L-isoleucine catabolic process"/>
    <property type="evidence" value="ECO:0007669"/>
    <property type="project" value="EnsemblFungi"/>
</dbReference>
<dbReference type="GO" id="GO:0005739">
    <property type="term" value="C:mitochondrion"/>
    <property type="evidence" value="ECO:0000318"/>
    <property type="project" value="GO_Central"/>
</dbReference>
<proteinExistence type="inferred from homology"/>
<dbReference type="EC" id="1.8.1.4" evidence="11"/>
<comment type="similarity">
    <text evidence="1 11">Belongs to the class-I pyridine nucleotide-disulfide oxidoreductase family.</text>
</comment>
<comment type="catalytic activity">
    <reaction evidence="11">
        <text>N(6)-[(R)-dihydrolipoyl]-L-lysyl-[protein] + NAD(+) = N(6)-[(R)-lipoyl]-L-lysyl-[protein] + NADH + H(+)</text>
        <dbReference type="Rhea" id="RHEA:15045"/>
        <dbReference type="Rhea" id="RHEA-COMP:10474"/>
        <dbReference type="Rhea" id="RHEA-COMP:10475"/>
        <dbReference type="ChEBI" id="CHEBI:15378"/>
        <dbReference type="ChEBI" id="CHEBI:57540"/>
        <dbReference type="ChEBI" id="CHEBI:57945"/>
        <dbReference type="ChEBI" id="CHEBI:83099"/>
        <dbReference type="ChEBI" id="CHEBI:83100"/>
        <dbReference type="EC" id="1.8.1.4"/>
    </reaction>
</comment>
<protein>
    <recommendedName>
        <fullName evidence="11">Dihydrolipoyl dehydrogenase</fullName>
        <ecNumber evidence="11">1.8.1.4</ecNumber>
    </recommendedName>
</protein>
<dbReference type="Proteomes" id="UP000001744">
    <property type="component" value="Unassembled WGS sequence"/>
</dbReference>
<dbReference type="Pfam" id="PF02852">
    <property type="entry name" value="Pyr_redox_dim"/>
    <property type="match status" value="1"/>
</dbReference>
<dbReference type="InterPro" id="IPR001100">
    <property type="entry name" value="Pyr_nuc-diS_OxRdtase"/>
</dbReference>
<dbReference type="VEuPathDB" id="FungiDB:SJAG_03290"/>
<dbReference type="PROSITE" id="PS00076">
    <property type="entry name" value="PYRIDINE_REDOX_1"/>
    <property type="match status" value="1"/>
</dbReference>
<dbReference type="GO" id="GO:0006552">
    <property type="term" value="P:L-leucine catabolic process"/>
    <property type="evidence" value="ECO:0007669"/>
    <property type="project" value="EnsemblFungi"/>
</dbReference>
<evidence type="ECO:0000256" key="1">
    <source>
        <dbReference type="ARBA" id="ARBA00007532"/>
    </source>
</evidence>
<evidence type="ECO:0000256" key="9">
    <source>
        <dbReference type="PIRSR" id="PIRSR000350-3"/>
    </source>
</evidence>
<accession>B6K3U9</accession>
<dbReference type="InterPro" id="IPR006258">
    <property type="entry name" value="Lipoamide_DH"/>
</dbReference>
<evidence type="ECO:0000256" key="3">
    <source>
        <dbReference type="ARBA" id="ARBA00022827"/>
    </source>
</evidence>
<evidence type="ECO:0000313" key="15">
    <source>
        <dbReference type="JaponicusDB" id="SJAG_03290"/>
    </source>
</evidence>
<dbReference type="HOGENOM" id="CLU_016755_0_1_1"/>
<feature type="domain" description="Pyridine nucleotide-disulphide oxidoreductase dimerisation" evidence="12">
    <location>
        <begin position="390"/>
        <end position="497"/>
    </location>
</feature>
<dbReference type="GO" id="GO:0006546">
    <property type="term" value="P:glycine catabolic process"/>
    <property type="evidence" value="ECO:0007669"/>
    <property type="project" value="EnsemblFungi"/>
</dbReference>
<dbReference type="FunFam" id="3.30.390.30:FF:000001">
    <property type="entry name" value="Dihydrolipoyl dehydrogenase"/>
    <property type="match status" value="1"/>
</dbReference>
<keyword evidence="4 11" id="KW-0560">Oxidoreductase</keyword>
<dbReference type="PANTHER" id="PTHR22912">
    <property type="entry name" value="DISULFIDE OXIDOREDUCTASE"/>
    <property type="match status" value="1"/>
</dbReference>
<feature type="binding site" evidence="9">
    <location>
        <begin position="362"/>
        <end position="365"/>
    </location>
    <ligand>
        <name>FAD</name>
        <dbReference type="ChEBI" id="CHEBI:57692"/>
    </ligand>
</feature>
<dbReference type="GO" id="GO:0042645">
    <property type="term" value="C:mitochondrial nucleoid"/>
    <property type="evidence" value="ECO:0007669"/>
    <property type="project" value="EnsemblFungi"/>
</dbReference>
<evidence type="ECO:0000256" key="7">
    <source>
        <dbReference type="ARBA" id="ARBA00023284"/>
    </source>
</evidence>
<dbReference type="GeneID" id="7052460"/>
<dbReference type="GO" id="GO:0005960">
    <property type="term" value="C:glycine cleavage complex"/>
    <property type="evidence" value="ECO:0007669"/>
    <property type="project" value="EnsemblFungi"/>
</dbReference>
<dbReference type="Gene3D" id="3.30.390.30">
    <property type="match status" value="1"/>
</dbReference>
<evidence type="ECO:0000313" key="16">
    <source>
        <dbReference type="Proteomes" id="UP000001744"/>
    </source>
</evidence>
<dbReference type="InterPro" id="IPR036188">
    <property type="entry name" value="FAD/NAD-bd_sf"/>
</dbReference>
<dbReference type="GO" id="GO:0004148">
    <property type="term" value="F:dihydrolipoyl dehydrogenase (NADH) activity"/>
    <property type="evidence" value="ECO:0000318"/>
    <property type="project" value="GO_Central"/>
</dbReference>
<evidence type="ECO:0000256" key="4">
    <source>
        <dbReference type="ARBA" id="ARBA00023002"/>
    </source>
</evidence>
<dbReference type="PANTHER" id="PTHR22912:SF151">
    <property type="entry name" value="DIHYDROLIPOYL DEHYDROGENASE, MITOCHONDRIAL"/>
    <property type="match status" value="1"/>
</dbReference>
<keyword evidence="5 9" id="KW-0520">NAD</keyword>
<dbReference type="GO" id="GO:0042743">
    <property type="term" value="P:hydrogen peroxide metabolic process"/>
    <property type="evidence" value="ECO:0007669"/>
    <property type="project" value="EnsemblFungi"/>
</dbReference>
<dbReference type="STRING" id="402676.B6K3U9"/>
<evidence type="ECO:0000256" key="5">
    <source>
        <dbReference type="ARBA" id="ARBA00023027"/>
    </source>
</evidence>
<feature type="active site" description="Proton acceptor" evidence="8">
    <location>
        <position position="488"/>
    </location>
</feature>
<evidence type="ECO:0000256" key="10">
    <source>
        <dbReference type="PIRSR" id="PIRSR000350-4"/>
    </source>
</evidence>
<gene>
    <name evidence="15" type="primary">dld1</name>
    <name evidence="14" type="ORF">SJAG_03290</name>
</gene>
<comment type="cofactor">
    <cofactor evidence="9 11">
        <name>FAD</name>
        <dbReference type="ChEBI" id="CHEBI:57692"/>
    </cofactor>
    <text evidence="9 11">Binds 1 FAD per subunit.</text>
</comment>
<dbReference type="GO" id="GO:0050660">
    <property type="term" value="F:flavin adenine dinucleotide binding"/>
    <property type="evidence" value="ECO:0000318"/>
    <property type="project" value="GO_Central"/>
</dbReference>
<dbReference type="GO" id="GO:0045254">
    <property type="term" value="C:pyruvate dehydrogenase complex"/>
    <property type="evidence" value="ECO:0007669"/>
    <property type="project" value="EnsemblFungi"/>
</dbReference>
<dbReference type="JaponicusDB" id="SJAG_03290">
    <property type="gene designation" value="dld1"/>
</dbReference>
<dbReference type="AlphaFoldDB" id="B6K3U9"/>